<dbReference type="SUPFAM" id="SSF56112">
    <property type="entry name" value="Protein kinase-like (PK-like)"/>
    <property type="match status" value="1"/>
</dbReference>
<dbReference type="PANTHER" id="PTHR21064:SF6">
    <property type="entry name" value="AMINOGLYCOSIDE PHOSPHOTRANSFERASE DOMAIN-CONTAINING PROTEIN"/>
    <property type="match status" value="1"/>
</dbReference>
<sequence>MAVYTNLDKNDVINILNNYGISFKTFKKIESGILNTNYYIESFDKKFVLRVFEGKRGIFEENQELELLLNLKNIIPCCTPVKTILGKNYVVYKNRMIALFYFIEGEPLKIFNANCLYEIGKYLGKFHSFSLNQELNRKSRIDLQFYYNKINFNKLNISLGEKRKILKTYDEIKNFDFSLLPRGIVHNDIFPDNVLIKNNHIVGILDFNEAQSGALIFDIAIVINYWIKIYKFPKNEEEYHISLFLKEYEKYRKLELGEKRALEIAIKKVNLTFILLRLNKFINENLSGVLIENKSYSELLTLLD</sequence>
<dbReference type="InterPro" id="IPR011009">
    <property type="entry name" value="Kinase-like_dom_sf"/>
</dbReference>
<dbReference type="InterPro" id="IPR005280">
    <property type="entry name" value="Homoserine_kinase_II"/>
</dbReference>
<comment type="caution">
    <text evidence="9">The sequence shown here is derived from an EMBL/GenBank/DDBJ whole genome shotgun (WGS) entry which is preliminary data.</text>
</comment>
<dbReference type="InterPro" id="IPR050249">
    <property type="entry name" value="Pseudomonas-type_ThrB"/>
</dbReference>
<dbReference type="GO" id="GO:0009088">
    <property type="term" value="P:threonine biosynthetic process"/>
    <property type="evidence" value="ECO:0007669"/>
    <property type="project" value="UniProtKB-KW"/>
</dbReference>
<dbReference type="PROSITE" id="PS50011">
    <property type="entry name" value="PROTEIN_KINASE_DOM"/>
    <property type="match status" value="1"/>
</dbReference>
<name>A0A9E2KZY6_9FUSO</name>
<proteinExistence type="inferred from homology"/>
<reference evidence="9" key="1">
    <citation type="journal article" date="2021" name="PeerJ">
        <title>Extensive microbial diversity within the chicken gut microbiome revealed by metagenomics and culture.</title>
        <authorList>
            <person name="Gilroy R."/>
            <person name="Ravi A."/>
            <person name="Getino M."/>
            <person name="Pursley I."/>
            <person name="Horton D.L."/>
            <person name="Alikhan N.F."/>
            <person name="Baker D."/>
            <person name="Gharbi K."/>
            <person name="Hall N."/>
            <person name="Watson M."/>
            <person name="Adriaenssens E.M."/>
            <person name="Foster-Nyarko E."/>
            <person name="Jarju S."/>
            <person name="Secka A."/>
            <person name="Antonio M."/>
            <person name="Oren A."/>
            <person name="Chaudhuri R.R."/>
            <person name="La Ragione R."/>
            <person name="Hildebrand F."/>
            <person name="Pallen M.J."/>
        </authorList>
    </citation>
    <scope>NUCLEOTIDE SEQUENCE</scope>
    <source>
        <strain evidence="9">A6-441</strain>
    </source>
</reference>
<evidence type="ECO:0000259" key="8">
    <source>
        <dbReference type="PROSITE" id="PS50011"/>
    </source>
</evidence>
<keyword evidence="1" id="KW-0028">Amino-acid biosynthesis</keyword>
<keyword evidence="5 9" id="KW-0418">Kinase</keyword>
<evidence type="ECO:0000256" key="1">
    <source>
        <dbReference type="ARBA" id="ARBA00022605"/>
    </source>
</evidence>
<dbReference type="GO" id="GO:0005524">
    <property type="term" value="F:ATP binding"/>
    <property type="evidence" value="ECO:0007669"/>
    <property type="project" value="UniProtKB-KW"/>
</dbReference>
<dbReference type="InterPro" id="IPR000719">
    <property type="entry name" value="Prot_kinase_dom"/>
</dbReference>
<dbReference type="Gene3D" id="3.30.200.20">
    <property type="entry name" value="Phosphorylase Kinase, domain 1"/>
    <property type="match status" value="1"/>
</dbReference>
<gene>
    <name evidence="9" type="ORF">IAA47_08565</name>
</gene>
<organism evidence="9 10">
    <name type="scientific">Candidatus Fusobacterium pullicola</name>
    <dbReference type="NCBI Taxonomy" id="2838601"/>
    <lineage>
        <taxon>Bacteria</taxon>
        <taxon>Fusobacteriati</taxon>
        <taxon>Fusobacteriota</taxon>
        <taxon>Fusobacteriia</taxon>
        <taxon>Fusobacteriales</taxon>
        <taxon>Fusobacteriaceae</taxon>
        <taxon>Fusobacterium</taxon>
    </lineage>
</organism>
<evidence type="ECO:0000256" key="6">
    <source>
        <dbReference type="ARBA" id="ARBA00022840"/>
    </source>
</evidence>
<keyword evidence="2" id="KW-0808">Transferase</keyword>
<evidence type="ECO:0000256" key="5">
    <source>
        <dbReference type="ARBA" id="ARBA00022777"/>
    </source>
</evidence>
<dbReference type="Pfam" id="PF01636">
    <property type="entry name" value="APH"/>
    <property type="match status" value="1"/>
</dbReference>
<reference evidence="9" key="2">
    <citation type="submission" date="2021-04" db="EMBL/GenBank/DDBJ databases">
        <authorList>
            <person name="Gilroy R."/>
        </authorList>
    </citation>
    <scope>NUCLEOTIDE SEQUENCE</scope>
    <source>
        <strain evidence="9">A6-441</strain>
    </source>
</reference>
<dbReference type="GO" id="GO:0004413">
    <property type="term" value="F:homoserine kinase activity"/>
    <property type="evidence" value="ECO:0007669"/>
    <property type="project" value="InterPro"/>
</dbReference>
<dbReference type="InterPro" id="IPR002575">
    <property type="entry name" value="Aminoglycoside_PTrfase"/>
</dbReference>
<dbReference type="CDD" id="cd05153">
    <property type="entry name" value="HomoserineK_II"/>
    <property type="match status" value="1"/>
</dbReference>
<dbReference type="PANTHER" id="PTHR21064">
    <property type="entry name" value="AMINOGLYCOSIDE PHOSPHOTRANSFERASE DOMAIN-CONTAINING PROTEIN-RELATED"/>
    <property type="match status" value="1"/>
</dbReference>
<accession>A0A9E2KZY6</accession>
<comment type="similarity">
    <text evidence="7">Belongs to the pseudomonas-type ThrB family.</text>
</comment>
<evidence type="ECO:0000256" key="7">
    <source>
        <dbReference type="ARBA" id="ARBA00038240"/>
    </source>
</evidence>
<evidence type="ECO:0000313" key="10">
    <source>
        <dbReference type="Proteomes" id="UP000724657"/>
    </source>
</evidence>
<evidence type="ECO:0000256" key="2">
    <source>
        <dbReference type="ARBA" id="ARBA00022679"/>
    </source>
</evidence>
<keyword evidence="6" id="KW-0067">ATP-binding</keyword>
<feature type="domain" description="Protein kinase" evidence="8">
    <location>
        <begin position="23"/>
        <end position="304"/>
    </location>
</feature>
<protein>
    <submittedName>
        <fullName evidence="9">Homoserine kinase</fullName>
    </submittedName>
</protein>
<dbReference type="EMBL" id="JAHLFN010000076">
    <property type="protein sequence ID" value="MBU3843014.1"/>
    <property type="molecule type" value="Genomic_DNA"/>
</dbReference>
<evidence type="ECO:0000256" key="4">
    <source>
        <dbReference type="ARBA" id="ARBA00022741"/>
    </source>
</evidence>
<evidence type="ECO:0000313" key="9">
    <source>
        <dbReference type="EMBL" id="MBU3843014.1"/>
    </source>
</evidence>
<evidence type="ECO:0000256" key="3">
    <source>
        <dbReference type="ARBA" id="ARBA00022697"/>
    </source>
</evidence>
<keyword evidence="4" id="KW-0547">Nucleotide-binding</keyword>
<dbReference type="GO" id="GO:0004672">
    <property type="term" value="F:protein kinase activity"/>
    <property type="evidence" value="ECO:0007669"/>
    <property type="project" value="InterPro"/>
</dbReference>
<dbReference type="Gene3D" id="3.90.1200.10">
    <property type="match status" value="1"/>
</dbReference>
<dbReference type="AlphaFoldDB" id="A0A9E2KZY6"/>
<keyword evidence="3" id="KW-0791">Threonine biosynthesis</keyword>
<dbReference type="Proteomes" id="UP000724657">
    <property type="component" value="Unassembled WGS sequence"/>
</dbReference>